<protein>
    <submittedName>
        <fullName evidence="2">Unannotated protein</fullName>
    </submittedName>
</protein>
<dbReference type="InterPro" id="IPR038726">
    <property type="entry name" value="PDDEXK_AddAB-type"/>
</dbReference>
<dbReference type="EMBL" id="CAEZSU010000001">
    <property type="protein sequence ID" value="CAB4537736.1"/>
    <property type="molecule type" value="Genomic_DNA"/>
</dbReference>
<name>A0A6J6BFM8_9ZZZZ</name>
<evidence type="ECO:0000313" key="2">
    <source>
        <dbReference type="EMBL" id="CAB4537736.1"/>
    </source>
</evidence>
<evidence type="ECO:0000259" key="1">
    <source>
        <dbReference type="Pfam" id="PF12705"/>
    </source>
</evidence>
<dbReference type="InterPro" id="IPR011604">
    <property type="entry name" value="PDDEXK-like_dom_sf"/>
</dbReference>
<dbReference type="Gene3D" id="3.90.320.10">
    <property type="match status" value="1"/>
</dbReference>
<dbReference type="AlphaFoldDB" id="A0A6J6BFM8"/>
<accession>A0A6J6BFM8</accession>
<dbReference type="Pfam" id="PF12705">
    <property type="entry name" value="PDDEXK_1"/>
    <property type="match status" value="1"/>
</dbReference>
<proteinExistence type="predicted"/>
<dbReference type="InterPro" id="IPR011335">
    <property type="entry name" value="Restrct_endonuc-II-like"/>
</dbReference>
<sequence length="285" mass="31447">MALELPTSLSPSKVSSFTDCALSFRFSAIDKIPQPPTVATVKGTLVHSALERLLALDPADRTIDAAVACLADASAELDSDPEWAELALNSDEQVTFFRDADVLVHKYFDIEDPTAIEPIGLELHVEHQLPVRGGSSVTLRGIIDRLERDANGQLVVSDYKTGKAPAEGYQQSRLTGVHIYAYLCEQIYGERPSKVQLIYLGGTPTIVETTPTEQSTRQIERKVTSIWSAIETACERDDFRPKKSKLCSWCSYQQWCPEFGGNPDDALKAFEGVERPVRPNGFTQA</sequence>
<reference evidence="2" key="1">
    <citation type="submission" date="2020-05" db="EMBL/GenBank/DDBJ databases">
        <authorList>
            <person name="Chiriac C."/>
            <person name="Salcher M."/>
            <person name="Ghai R."/>
            <person name="Kavagutti S V."/>
        </authorList>
    </citation>
    <scope>NUCLEOTIDE SEQUENCE</scope>
</reference>
<organism evidence="2">
    <name type="scientific">freshwater metagenome</name>
    <dbReference type="NCBI Taxonomy" id="449393"/>
    <lineage>
        <taxon>unclassified sequences</taxon>
        <taxon>metagenomes</taxon>
        <taxon>ecological metagenomes</taxon>
    </lineage>
</organism>
<feature type="domain" description="PD-(D/E)XK endonuclease-like" evidence="1">
    <location>
        <begin position="8"/>
        <end position="257"/>
    </location>
</feature>
<gene>
    <name evidence="2" type="ORF">UFOPK1495_00005</name>
</gene>
<dbReference type="SUPFAM" id="SSF52980">
    <property type="entry name" value="Restriction endonuclease-like"/>
    <property type="match status" value="1"/>
</dbReference>